<protein>
    <recommendedName>
        <fullName evidence="3">Proteasome assembly chaperone 2</fullName>
    </recommendedName>
</protein>
<dbReference type="EMBL" id="HBFC01027606">
    <property type="protein sequence ID" value="CAD8715081.1"/>
    <property type="molecule type" value="Transcribed_RNA"/>
</dbReference>
<feature type="compositionally biased region" description="Basic and acidic residues" evidence="1">
    <location>
        <begin position="312"/>
        <end position="321"/>
    </location>
</feature>
<dbReference type="PANTHER" id="PTHR37227">
    <property type="entry name" value="OS01G0219000 PROTEIN"/>
    <property type="match status" value="1"/>
</dbReference>
<feature type="region of interest" description="Disordered" evidence="1">
    <location>
        <begin position="296"/>
        <end position="321"/>
    </location>
</feature>
<dbReference type="PANTHER" id="PTHR37227:SF2">
    <property type="entry name" value="OS01G0219000 PROTEIN"/>
    <property type="match status" value="1"/>
</dbReference>
<feature type="region of interest" description="Disordered" evidence="1">
    <location>
        <begin position="1"/>
        <end position="40"/>
    </location>
</feature>
<name>A0A7S0SS12_9CHLO</name>
<evidence type="ECO:0000313" key="2">
    <source>
        <dbReference type="EMBL" id="CAD8715081.1"/>
    </source>
</evidence>
<dbReference type="AlphaFoldDB" id="A0A7S0SS12"/>
<gene>
    <name evidence="2" type="ORF">MANT1106_LOCUS16601</name>
</gene>
<accession>A0A7S0SS12</accession>
<feature type="compositionally biased region" description="Basic and acidic residues" evidence="1">
    <location>
        <begin position="12"/>
        <end position="35"/>
    </location>
</feature>
<organism evidence="2">
    <name type="scientific">Mantoniella antarctica</name>
    <dbReference type="NCBI Taxonomy" id="81844"/>
    <lineage>
        <taxon>Eukaryota</taxon>
        <taxon>Viridiplantae</taxon>
        <taxon>Chlorophyta</taxon>
        <taxon>Mamiellophyceae</taxon>
        <taxon>Mamiellales</taxon>
        <taxon>Mamiellaceae</taxon>
        <taxon>Mantoniella</taxon>
    </lineage>
</organism>
<proteinExistence type="predicted"/>
<evidence type="ECO:0000256" key="1">
    <source>
        <dbReference type="SAM" id="MobiDB-lite"/>
    </source>
</evidence>
<reference evidence="2" key="1">
    <citation type="submission" date="2021-01" db="EMBL/GenBank/DDBJ databases">
        <authorList>
            <person name="Corre E."/>
            <person name="Pelletier E."/>
            <person name="Niang G."/>
            <person name="Scheremetjew M."/>
            <person name="Finn R."/>
            <person name="Kale V."/>
            <person name="Holt S."/>
            <person name="Cochrane G."/>
            <person name="Meng A."/>
            <person name="Brown T."/>
            <person name="Cohen L."/>
        </authorList>
    </citation>
    <scope>NUCLEOTIDE SEQUENCE</scope>
    <source>
        <strain evidence="2">SL-175</strain>
    </source>
</reference>
<evidence type="ECO:0008006" key="3">
    <source>
        <dbReference type="Google" id="ProtNLM"/>
    </source>
</evidence>
<sequence>MSDFFSPLEEDVVSRTEQSEDGERISQRARERAGGDHGQVFPVWNPEARARIAGGGGLKPRTLLVAASDLACRLVQDAVRDGGMVLRPLGSLLVDGVSSRGNAVEPDVDDSGGFIMEVPGGDVVIAAAQYDVPAAAAREWAVALLAAVAPSTVVVVGSVDEHDVDYGADGRRGAYVMDTATMHAKLRTKRADASDTATNVSETSADAASAAAAPPVPPGAMISGIAAGVLGRCEMTGLPARLVVVPAPSGTAGSRGCGGRPAARGAGGFGPGFGGGVDRAAVLHAIQLVQEATGLSLGDNGGSSGGGSKGKSYRDSMRVFV</sequence>
<feature type="compositionally biased region" description="Gly residues" evidence="1">
    <location>
        <begin position="299"/>
        <end position="309"/>
    </location>
</feature>